<sequence>MSQAEPEMQRIAEVAAAAARAVPGVIRLQPGLVGLVKQIAAQAWQRGTGKPVVDVAGVDVDLHPEGSVRIDVRVVSALNHHATDVGADVHTAITAAVEATTGEIPHVRVRIVEIDLEPHHL</sequence>
<reference evidence="2 3" key="1">
    <citation type="submission" date="2019-02" db="EMBL/GenBank/DDBJ databases">
        <title>Kribbella capetownensis sp. nov. and Kribbella speibonae sp. nov., isolated from soil.</title>
        <authorList>
            <person name="Curtis S.M."/>
            <person name="Norton I."/>
            <person name="Everest G.J."/>
            <person name="Meyers P.R."/>
        </authorList>
    </citation>
    <scope>NUCLEOTIDE SEQUENCE [LARGE SCALE GENOMIC DNA]</scope>
    <source>
        <strain evidence="2 3">DSM 27082</strain>
    </source>
</reference>
<evidence type="ECO:0000313" key="3">
    <source>
        <dbReference type="Proteomes" id="UP000292695"/>
    </source>
</evidence>
<evidence type="ECO:0000256" key="1">
    <source>
        <dbReference type="ARBA" id="ARBA00005721"/>
    </source>
</evidence>
<proteinExistence type="inferred from homology"/>
<comment type="similarity">
    <text evidence="1">Belongs to the asp23 family.</text>
</comment>
<comment type="caution">
    <text evidence="2">The sequence shown here is derived from an EMBL/GenBank/DDBJ whole genome shotgun (WGS) entry which is preliminary data.</text>
</comment>
<accession>A0A4V2M3J2</accession>
<dbReference type="RefSeq" id="WP_131289772.1">
    <property type="nucleotide sequence ID" value="NZ_SJKA01000006.1"/>
</dbReference>
<dbReference type="OrthoDB" id="3830416at2"/>
<dbReference type="Pfam" id="PF03780">
    <property type="entry name" value="Asp23"/>
    <property type="match status" value="1"/>
</dbReference>
<gene>
    <name evidence="2" type="ORF">E0H50_18150</name>
</gene>
<dbReference type="InterPro" id="IPR005531">
    <property type="entry name" value="Asp23"/>
</dbReference>
<protein>
    <submittedName>
        <fullName evidence="2">Asp23/Gls24 family envelope stress response protein</fullName>
    </submittedName>
</protein>
<dbReference type="EMBL" id="SJKA01000006">
    <property type="protein sequence ID" value="TCC32152.1"/>
    <property type="molecule type" value="Genomic_DNA"/>
</dbReference>
<keyword evidence="3" id="KW-1185">Reference proteome</keyword>
<name>A0A4V2M3J2_9ACTN</name>
<organism evidence="2 3">
    <name type="scientific">Kribbella sindirgiensis</name>
    <dbReference type="NCBI Taxonomy" id="1124744"/>
    <lineage>
        <taxon>Bacteria</taxon>
        <taxon>Bacillati</taxon>
        <taxon>Actinomycetota</taxon>
        <taxon>Actinomycetes</taxon>
        <taxon>Propionibacteriales</taxon>
        <taxon>Kribbellaceae</taxon>
        <taxon>Kribbella</taxon>
    </lineage>
</organism>
<evidence type="ECO:0000313" key="2">
    <source>
        <dbReference type="EMBL" id="TCC32152.1"/>
    </source>
</evidence>
<dbReference type="AlphaFoldDB" id="A0A4V2M3J2"/>
<dbReference type="Proteomes" id="UP000292695">
    <property type="component" value="Unassembled WGS sequence"/>
</dbReference>